<protein>
    <submittedName>
        <fullName evidence="1">Uncharacterized protein</fullName>
    </submittedName>
</protein>
<organism evidence="1 2">
    <name type="scientific">Pseudoflavonifractor capillosus ATCC 29799</name>
    <dbReference type="NCBI Taxonomy" id="411467"/>
    <lineage>
        <taxon>Bacteria</taxon>
        <taxon>Bacillati</taxon>
        <taxon>Bacillota</taxon>
        <taxon>Clostridia</taxon>
        <taxon>Eubacteriales</taxon>
        <taxon>Oscillospiraceae</taxon>
        <taxon>Pseudoflavonifractor</taxon>
    </lineage>
</organism>
<keyword evidence="2" id="KW-1185">Reference proteome</keyword>
<evidence type="ECO:0000313" key="1">
    <source>
        <dbReference type="EMBL" id="EDM98442.1"/>
    </source>
</evidence>
<reference evidence="1 2" key="2">
    <citation type="submission" date="2007-06" db="EMBL/GenBank/DDBJ databases">
        <title>Draft genome sequence of Pseudoflavonifractor capillosus ATCC 29799.</title>
        <authorList>
            <person name="Sudarsanam P."/>
            <person name="Ley R."/>
            <person name="Guruge J."/>
            <person name="Turnbaugh P.J."/>
            <person name="Mahowald M."/>
            <person name="Liep D."/>
            <person name="Gordon J."/>
        </authorList>
    </citation>
    <scope>NUCLEOTIDE SEQUENCE [LARGE SCALE GENOMIC DNA]</scope>
    <source>
        <strain evidence="1 2">ATCC 29799</strain>
    </source>
</reference>
<evidence type="ECO:0000313" key="2">
    <source>
        <dbReference type="Proteomes" id="UP000003639"/>
    </source>
</evidence>
<proteinExistence type="predicted"/>
<reference evidence="1 2" key="1">
    <citation type="submission" date="2007-04" db="EMBL/GenBank/DDBJ databases">
        <authorList>
            <person name="Fulton L."/>
            <person name="Clifton S."/>
            <person name="Fulton B."/>
            <person name="Xu J."/>
            <person name="Minx P."/>
            <person name="Pepin K.H."/>
            <person name="Johnson M."/>
            <person name="Thiruvilangam P."/>
            <person name="Bhonagiri V."/>
            <person name="Nash W.E."/>
            <person name="Mardis E.R."/>
            <person name="Wilson R.K."/>
        </authorList>
    </citation>
    <scope>NUCLEOTIDE SEQUENCE [LARGE SCALE GENOMIC DNA]</scope>
    <source>
        <strain evidence="1 2">ATCC 29799</strain>
    </source>
</reference>
<gene>
    <name evidence="1" type="ORF">BACCAP_03743</name>
</gene>
<sequence>MGQLLFPLGGLRKKILYGTLNPTKLPQFQRKNPFIFPVISC</sequence>
<dbReference type="Proteomes" id="UP000003639">
    <property type="component" value="Unassembled WGS sequence"/>
</dbReference>
<dbReference type="STRING" id="411467.BACCAP_03743"/>
<accession>A6NZT9</accession>
<dbReference type="EMBL" id="AAXG02000034">
    <property type="protein sequence ID" value="EDM98442.1"/>
    <property type="molecule type" value="Genomic_DNA"/>
</dbReference>
<dbReference type="AlphaFoldDB" id="A6NZT9"/>
<name>A6NZT9_9FIRM</name>
<comment type="caution">
    <text evidence="1">The sequence shown here is derived from an EMBL/GenBank/DDBJ whole genome shotgun (WGS) entry which is preliminary data.</text>
</comment>